<reference evidence="1 2" key="1">
    <citation type="submission" date="2019-02" db="EMBL/GenBank/DDBJ databases">
        <title>Kribbella capetownensis sp. nov. and Kribbella speibonae sp. nov., isolated from soil.</title>
        <authorList>
            <person name="Curtis S.M."/>
            <person name="Norton I."/>
            <person name="Everest G.J."/>
            <person name="Meyers P.R."/>
        </authorList>
    </citation>
    <scope>NUCLEOTIDE SEQUENCE [LARGE SCALE GENOMIC DNA]</scope>
    <source>
        <strain evidence="1 2">DSM 27082</strain>
    </source>
</reference>
<organism evidence="1 2">
    <name type="scientific">Kribbella sindirgiensis</name>
    <dbReference type="NCBI Taxonomy" id="1124744"/>
    <lineage>
        <taxon>Bacteria</taxon>
        <taxon>Bacillati</taxon>
        <taxon>Actinomycetota</taxon>
        <taxon>Actinomycetes</taxon>
        <taxon>Propionibacteriales</taxon>
        <taxon>Kribbellaceae</taxon>
        <taxon>Kribbella</taxon>
    </lineage>
</organism>
<evidence type="ECO:0000313" key="2">
    <source>
        <dbReference type="Proteomes" id="UP000292695"/>
    </source>
</evidence>
<protein>
    <submittedName>
        <fullName evidence="1">Uncharacterized protein</fullName>
    </submittedName>
</protein>
<dbReference type="EMBL" id="SJKA01000002">
    <property type="protein sequence ID" value="TCC39457.1"/>
    <property type="molecule type" value="Genomic_DNA"/>
</dbReference>
<comment type="caution">
    <text evidence="1">The sequence shown here is derived from an EMBL/GenBank/DDBJ whole genome shotgun (WGS) entry which is preliminary data.</text>
</comment>
<dbReference type="RefSeq" id="WP_131285537.1">
    <property type="nucleotide sequence ID" value="NZ_SJKA01000002.1"/>
</dbReference>
<dbReference type="Proteomes" id="UP000292695">
    <property type="component" value="Unassembled WGS sequence"/>
</dbReference>
<sequence length="104" mass="11758">MTRLFLVKDGDKDLWVAALVEEDVWTYVGNTGKFHYNEGARHDYYFLNGLQYVDIGIAEAKRLIQAGVGTVDEDELPDSARRWREDTKGMDPEVVFASMAADLA</sequence>
<dbReference type="OrthoDB" id="3828889at2"/>
<accession>A0A4R0J1D8</accession>
<keyword evidence="2" id="KW-1185">Reference proteome</keyword>
<name>A0A4R0J1D8_9ACTN</name>
<proteinExistence type="predicted"/>
<dbReference type="AlphaFoldDB" id="A0A4R0J1D8"/>
<evidence type="ECO:0000313" key="1">
    <source>
        <dbReference type="EMBL" id="TCC39457.1"/>
    </source>
</evidence>
<gene>
    <name evidence="1" type="ORF">E0H50_05875</name>
</gene>